<keyword evidence="3" id="KW-1185">Reference proteome</keyword>
<reference evidence="2 3" key="1">
    <citation type="submission" date="2019-12" db="EMBL/GenBank/DDBJ databases">
        <title>Whole-genome analyses of novel actinobacteria.</title>
        <authorList>
            <person name="Sahin N."/>
            <person name="Saygin H."/>
        </authorList>
    </citation>
    <scope>NUCLEOTIDE SEQUENCE [LARGE SCALE GENOMIC DNA]</scope>
    <source>
        <strain evidence="2 3">KC615</strain>
    </source>
</reference>
<comment type="caution">
    <text evidence="2">The sequence shown here is derived from an EMBL/GenBank/DDBJ whole genome shotgun (WGS) entry which is preliminary data.</text>
</comment>
<sequence>MKDQEILHESKLLDSLEQDIDQQQLDQYLGVVLAMDVDVQTKKRLITAIVSTWQQQQQSVVQEIQQLRSEIRQHEELGKARDNQVLKQVSFIRRGLEFVRNIFASKN</sequence>
<evidence type="ECO:0000313" key="2">
    <source>
        <dbReference type="EMBL" id="MXQ52700.1"/>
    </source>
</evidence>
<dbReference type="AlphaFoldDB" id="A0A6I4VSB4"/>
<dbReference type="EMBL" id="WUUL01000002">
    <property type="protein sequence ID" value="MXQ52700.1"/>
    <property type="molecule type" value="Genomic_DNA"/>
</dbReference>
<evidence type="ECO:0000256" key="1">
    <source>
        <dbReference type="SAM" id="Coils"/>
    </source>
</evidence>
<name>A0A6I4VSB4_9BACL</name>
<accession>A0A6I4VSB4</accession>
<gene>
    <name evidence="2" type="ORF">GSM42_02885</name>
</gene>
<proteinExistence type="predicted"/>
<organism evidence="2 3">
    <name type="scientific">Shimazuella alba</name>
    <dbReference type="NCBI Taxonomy" id="2690964"/>
    <lineage>
        <taxon>Bacteria</taxon>
        <taxon>Bacillati</taxon>
        <taxon>Bacillota</taxon>
        <taxon>Bacilli</taxon>
        <taxon>Bacillales</taxon>
        <taxon>Thermoactinomycetaceae</taxon>
        <taxon>Shimazuella</taxon>
    </lineage>
</organism>
<protein>
    <submittedName>
        <fullName evidence="2">Uncharacterized protein</fullName>
    </submittedName>
</protein>
<keyword evidence="1" id="KW-0175">Coiled coil</keyword>
<dbReference type="Proteomes" id="UP000430692">
    <property type="component" value="Unassembled WGS sequence"/>
</dbReference>
<feature type="coiled-coil region" evidence="1">
    <location>
        <begin position="50"/>
        <end position="77"/>
    </location>
</feature>
<evidence type="ECO:0000313" key="3">
    <source>
        <dbReference type="Proteomes" id="UP000430692"/>
    </source>
</evidence>
<dbReference type="RefSeq" id="WP_160799832.1">
    <property type="nucleotide sequence ID" value="NZ_WUUL01000002.1"/>
</dbReference>